<evidence type="ECO:0000313" key="16">
    <source>
        <dbReference type="Proteomes" id="UP000826271"/>
    </source>
</evidence>
<evidence type="ECO:0000256" key="9">
    <source>
        <dbReference type="ARBA" id="ARBA00023180"/>
    </source>
</evidence>
<dbReference type="SUPFAM" id="SSF51445">
    <property type="entry name" value="(Trans)glycosidases"/>
    <property type="match status" value="1"/>
</dbReference>
<dbReference type="InterPro" id="IPR017853">
    <property type="entry name" value="GH"/>
</dbReference>
<dbReference type="Pfam" id="PF07983">
    <property type="entry name" value="X8"/>
    <property type="match status" value="1"/>
</dbReference>
<dbReference type="Pfam" id="PF00332">
    <property type="entry name" value="Glyco_hydro_17"/>
    <property type="match status" value="1"/>
</dbReference>
<dbReference type="FunFam" id="1.20.58.1040:FF:000001">
    <property type="entry name" value="Glucan endo-1,3-beta-glucosidase 4"/>
    <property type="match status" value="1"/>
</dbReference>
<comment type="similarity">
    <text evidence="2 12">Belongs to the glycosyl hydrolase 17 family.</text>
</comment>
<dbReference type="SMART" id="SM00768">
    <property type="entry name" value="X8"/>
    <property type="match status" value="1"/>
</dbReference>
<evidence type="ECO:0000256" key="6">
    <source>
        <dbReference type="ARBA" id="ARBA00022801"/>
    </source>
</evidence>
<evidence type="ECO:0000256" key="2">
    <source>
        <dbReference type="ARBA" id="ARBA00008773"/>
    </source>
</evidence>
<accession>A0AAV6XPT5</accession>
<keyword evidence="6" id="KW-0378">Hydrolase</keyword>
<dbReference type="GO" id="GO:0009506">
    <property type="term" value="C:plasmodesma"/>
    <property type="evidence" value="ECO:0007669"/>
    <property type="project" value="UniProtKB-ARBA"/>
</dbReference>
<comment type="subcellular location">
    <subcellularLocation>
        <location evidence="1">Cell membrane</location>
        <topology evidence="1">Lipid-anchor</topology>
        <topology evidence="1">GPI-anchor</topology>
    </subcellularLocation>
</comment>
<sequence length="372" mass="40363">MNTFWLCSLFSLLFLTVTGQESVEFIHLHDSSENGLSMAIQVQDEHLNNVSKSVVMAETWVKSHVLAFYPATNITTIIVGNTLLCNKNEEQNLGFILPSIKNIYHTLTRWGLQNHIKVSTSFSPNCLDSKYEAYIQPLLNILQEIGSPYVVNTFSDENSKTHFKSMKKIGSFHLKMVEIIEDRKPTSRKLSYIDLSNIIAPSASSQPAFTATSPLPPLIGTFSPPPSPNSFTFPPSISPPFLPHLAPMGSSPVGASPPYGPHLPPCEPPGPSVGAPVGGVHHGVWCVAKPSVPQDTLQEALDYACGDGGADCEAIAADGSCYMPDSLVAHASYAFNSYWQKSKRNGGTCGFGGTAMIVTSDPSYRHCRFVLT</sequence>
<keyword evidence="9" id="KW-0325">Glycoprotein</keyword>
<reference evidence="15" key="1">
    <citation type="submission" date="2019-10" db="EMBL/GenBank/DDBJ databases">
        <authorList>
            <person name="Zhang R."/>
            <person name="Pan Y."/>
            <person name="Wang J."/>
            <person name="Ma R."/>
            <person name="Yu S."/>
        </authorList>
    </citation>
    <scope>NUCLEOTIDE SEQUENCE</scope>
    <source>
        <strain evidence="15">LA-IB0</strain>
        <tissue evidence="15">Leaf</tissue>
    </source>
</reference>
<feature type="domain" description="X8" evidence="14">
    <location>
        <begin position="284"/>
        <end position="369"/>
    </location>
</feature>
<dbReference type="InterPro" id="IPR000490">
    <property type="entry name" value="Glyco_hydro_17"/>
</dbReference>
<dbReference type="PANTHER" id="PTHR31044">
    <property type="entry name" value="BETA-1,3 GLUCANASE"/>
    <property type="match status" value="1"/>
</dbReference>
<dbReference type="GO" id="GO:0098552">
    <property type="term" value="C:side of membrane"/>
    <property type="evidence" value="ECO:0007669"/>
    <property type="project" value="UniProtKB-KW"/>
</dbReference>
<evidence type="ECO:0000259" key="14">
    <source>
        <dbReference type="SMART" id="SM00768"/>
    </source>
</evidence>
<feature type="signal peptide" evidence="13">
    <location>
        <begin position="1"/>
        <end position="19"/>
    </location>
</feature>
<evidence type="ECO:0000313" key="15">
    <source>
        <dbReference type="EMBL" id="KAG8384283.1"/>
    </source>
</evidence>
<dbReference type="InterPro" id="IPR044788">
    <property type="entry name" value="X8_dom_prot"/>
</dbReference>
<dbReference type="GO" id="GO:0005975">
    <property type="term" value="P:carbohydrate metabolic process"/>
    <property type="evidence" value="ECO:0007669"/>
    <property type="project" value="InterPro"/>
</dbReference>
<keyword evidence="3" id="KW-1003">Cell membrane</keyword>
<dbReference type="GO" id="GO:0005886">
    <property type="term" value="C:plasma membrane"/>
    <property type="evidence" value="ECO:0007669"/>
    <property type="project" value="UniProtKB-SubCell"/>
</dbReference>
<dbReference type="EMBL" id="WHWC01000004">
    <property type="protein sequence ID" value="KAG8384283.1"/>
    <property type="molecule type" value="Genomic_DNA"/>
</dbReference>
<keyword evidence="11" id="KW-0326">Glycosidase</keyword>
<dbReference type="InterPro" id="IPR012946">
    <property type="entry name" value="X8"/>
</dbReference>
<dbReference type="Gene3D" id="3.20.20.80">
    <property type="entry name" value="Glycosidases"/>
    <property type="match status" value="1"/>
</dbReference>
<evidence type="ECO:0000256" key="1">
    <source>
        <dbReference type="ARBA" id="ARBA00004609"/>
    </source>
</evidence>
<keyword evidence="5 13" id="KW-0732">Signal</keyword>
<dbReference type="Gene3D" id="1.20.58.1040">
    <property type="match status" value="1"/>
</dbReference>
<dbReference type="PANTHER" id="PTHR31044:SF140">
    <property type="entry name" value="EXPRESSED PROTEIN"/>
    <property type="match status" value="1"/>
</dbReference>
<evidence type="ECO:0000256" key="3">
    <source>
        <dbReference type="ARBA" id="ARBA00022475"/>
    </source>
</evidence>
<evidence type="ECO:0000256" key="8">
    <source>
        <dbReference type="ARBA" id="ARBA00023157"/>
    </source>
</evidence>
<evidence type="ECO:0000256" key="5">
    <source>
        <dbReference type="ARBA" id="ARBA00022729"/>
    </source>
</evidence>
<protein>
    <recommendedName>
        <fullName evidence="14">X8 domain-containing protein</fullName>
    </recommendedName>
</protein>
<feature type="chain" id="PRO_5043899577" description="X8 domain-containing protein" evidence="13">
    <location>
        <begin position="20"/>
        <end position="372"/>
    </location>
</feature>
<evidence type="ECO:0000256" key="11">
    <source>
        <dbReference type="ARBA" id="ARBA00023295"/>
    </source>
</evidence>
<dbReference type="Proteomes" id="UP000826271">
    <property type="component" value="Unassembled WGS sequence"/>
</dbReference>
<organism evidence="15 16">
    <name type="scientific">Buddleja alternifolia</name>
    <dbReference type="NCBI Taxonomy" id="168488"/>
    <lineage>
        <taxon>Eukaryota</taxon>
        <taxon>Viridiplantae</taxon>
        <taxon>Streptophyta</taxon>
        <taxon>Embryophyta</taxon>
        <taxon>Tracheophyta</taxon>
        <taxon>Spermatophyta</taxon>
        <taxon>Magnoliopsida</taxon>
        <taxon>eudicotyledons</taxon>
        <taxon>Gunneridae</taxon>
        <taxon>Pentapetalae</taxon>
        <taxon>asterids</taxon>
        <taxon>lamiids</taxon>
        <taxon>Lamiales</taxon>
        <taxon>Scrophulariaceae</taxon>
        <taxon>Buddlejeae</taxon>
        <taxon>Buddleja</taxon>
    </lineage>
</organism>
<dbReference type="GO" id="GO:0004553">
    <property type="term" value="F:hydrolase activity, hydrolyzing O-glycosyl compounds"/>
    <property type="evidence" value="ECO:0007669"/>
    <property type="project" value="InterPro"/>
</dbReference>
<evidence type="ECO:0000256" key="10">
    <source>
        <dbReference type="ARBA" id="ARBA00023288"/>
    </source>
</evidence>
<keyword evidence="16" id="KW-1185">Reference proteome</keyword>
<evidence type="ECO:0000256" key="13">
    <source>
        <dbReference type="SAM" id="SignalP"/>
    </source>
</evidence>
<keyword evidence="8" id="KW-1015">Disulfide bond</keyword>
<evidence type="ECO:0000256" key="4">
    <source>
        <dbReference type="ARBA" id="ARBA00022622"/>
    </source>
</evidence>
<keyword evidence="7" id="KW-0472">Membrane</keyword>
<gene>
    <name evidence="15" type="ORF">BUALT_Bualt04G0102300</name>
</gene>
<comment type="caution">
    <text evidence="15">The sequence shown here is derived from an EMBL/GenBank/DDBJ whole genome shotgun (WGS) entry which is preliminary data.</text>
</comment>
<keyword evidence="4" id="KW-0336">GPI-anchor</keyword>
<evidence type="ECO:0000256" key="12">
    <source>
        <dbReference type="RuleBase" id="RU004335"/>
    </source>
</evidence>
<keyword evidence="10" id="KW-0449">Lipoprotein</keyword>
<proteinExistence type="inferred from homology"/>
<dbReference type="AlphaFoldDB" id="A0AAV6XPT5"/>
<name>A0AAV6XPT5_9LAMI</name>
<evidence type="ECO:0000256" key="7">
    <source>
        <dbReference type="ARBA" id="ARBA00023136"/>
    </source>
</evidence>